<dbReference type="Proteomes" id="UP000289152">
    <property type="component" value="Unassembled WGS sequence"/>
</dbReference>
<sequence length="283" mass="31713">MSNPDRQHTRPATPWLGPSEELSDPEVEEVMSLNGSESDTFSLPPAFEIEEDFHPQPSVDIYQQKYDETGLPIFDFSNWGNDHEEQEQREEPEQEPVDSLTSGLSLMDFNSTVVNPTSASDSANIGAVTAPRTRTRRTNSRSVRFVESSNDPLNSSGPTSPISPRTRTRFGVRSQTQDKARATRKRTTRLRNMQQTRGVDPEYVNRLDEYRARSSVPLFTPEQTGQIGTFGTFGTFGPFGQSGTNQSEVGEDDDIESGPGFDEPQQLERQRARLLGLQTDDDY</sequence>
<dbReference type="VEuPathDB" id="FungiDB:TREMEDRAFT_59315"/>
<evidence type="ECO:0000313" key="3">
    <source>
        <dbReference type="Proteomes" id="UP000289152"/>
    </source>
</evidence>
<feature type="region of interest" description="Disordered" evidence="1">
    <location>
        <begin position="1"/>
        <end position="43"/>
    </location>
</feature>
<feature type="compositionally biased region" description="Polar residues" evidence="1">
    <location>
        <begin position="147"/>
        <end position="165"/>
    </location>
</feature>
<reference evidence="2 3" key="1">
    <citation type="submission" date="2016-06" db="EMBL/GenBank/DDBJ databases">
        <title>Evolution of pathogenesis and genome organization in the Tremellales.</title>
        <authorList>
            <person name="Cuomo C."/>
            <person name="Litvintseva A."/>
            <person name="Heitman J."/>
            <person name="Chen Y."/>
            <person name="Sun S."/>
            <person name="Springer D."/>
            <person name="Dromer F."/>
            <person name="Young S."/>
            <person name="Zeng Q."/>
            <person name="Chapman S."/>
            <person name="Gujja S."/>
            <person name="Saif S."/>
            <person name="Birren B."/>
        </authorList>
    </citation>
    <scope>NUCLEOTIDE SEQUENCE [LARGE SCALE GENOMIC DNA]</scope>
    <source>
        <strain evidence="2 3">ATCC 28783</strain>
    </source>
</reference>
<accession>A0A4V1M3F4</accession>
<keyword evidence="3" id="KW-1185">Reference proteome</keyword>
<feature type="region of interest" description="Disordered" evidence="1">
    <location>
        <begin position="72"/>
        <end position="194"/>
    </location>
</feature>
<organism evidence="2 3">
    <name type="scientific">Tremella mesenterica</name>
    <name type="common">Jelly fungus</name>
    <dbReference type="NCBI Taxonomy" id="5217"/>
    <lineage>
        <taxon>Eukaryota</taxon>
        <taxon>Fungi</taxon>
        <taxon>Dikarya</taxon>
        <taxon>Basidiomycota</taxon>
        <taxon>Agaricomycotina</taxon>
        <taxon>Tremellomycetes</taxon>
        <taxon>Tremellales</taxon>
        <taxon>Tremellaceae</taxon>
        <taxon>Tremella</taxon>
    </lineage>
</organism>
<evidence type="ECO:0000313" key="2">
    <source>
        <dbReference type="EMBL" id="RXK36677.1"/>
    </source>
</evidence>
<gene>
    <name evidence="2" type="ORF">M231_06064</name>
</gene>
<dbReference type="AlphaFoldDB" id="A0A4V1M3F4"/>
<proteinExistence type="predicted"/>
<dbReference type="EMBL" id="SDIL01000090">
    <property type="protein sequence ID" value="RXK36677.1"/>
    <property type="molecule type" value="Genomic_DNA"/>
</dbReference>
<feature type="region of interest" description="Disordered" evidence="1">
    <location>
        <begin position="236"/>
        <end position="283"/>
    </location>
</feature>
<feature type="compositionally biased region" description="Acidic residues" evidence="1">
    <location>
        <begin position="84"/>
        <end position="96"/>
    </location>
</feature>
<name>A0A4V1M3F4_TREME</name>
<dbReference type="InParanoid" id="A0A4V1M3F4"/>
<feature type="compositionally biased region" description="Polar residues" evidence="1">
    <location>
        <begin position="99"/>
        <end position="123"/>
    </location>
</feature>
<protein>
    <submittedName>
        <fullName evidence="2">Uncharacterized protein</fullName>
    </submittedName>
</protein>
<comment type="caution">
    <text evidence="2">The sequence shown here is derived from an EMBL/GenBank/DDBJ whole genome shotgun (WGS) entry which is preliminary data.</text>
</comment>
<evidence type="ECO:0000256" key="1">
    <source>
        <dbReference type="SAM" id="MobiDB-lite"/>
    </source>
</evidence>